<feature type="coiled-coil region" evidence="1">
    <location>
        <begin position="134"/>
        <end position="161"/>
    </location>
</feature>
<feature type="region of interest" description="Disordered" evidence="2">
    <location>
        <begin position="77"/>
        <end position="99"/>
    </location>
</feature>
<gene>
    <name evidence="3" type="ORF">A0J61_10967</name>
</gene>
<proteinExistence type="predicted"/>
<evidence type="ECO:0000256" key="1">
    <source>
        <dbReference type="SAM" id="Coils"/>
    </source>
</evidence>
<dbReference type="AlphaFoldDB" id="A0A1C7MVY7"/>
<keyword evidence="4" id="KW-1185">Reference proteome</keyword>
<feature type="non-terminal residue" evidence="3">
    <location>
        <position position="165"/>
    </location>
</feature>
<accession>A0A1C7MVY7</accession>
<evidence type="ECO:0000313" key="3">
    <source>
        <dbReference type="EMBL" id="OBZ80983.1"/>
    </source>
</evidence>
<reference evidence="3 4" key="1">
    <citation type="submission" date="2016-03" db="EMBL/GenBank/DDBJ databases">
        <title>Choanephora cucurbitarum.</title>
        <authorList>
            <person name="Min B."/>
            <person name="Park H."/>
            <person name="Park J.-H."/>
            <person name="Shin H.-D."/>
            <person name="Choi I.-G."/>
        </authorList>
    </citation>
    <scope>NUCLEOTIDE SEQUENCE [LARGE SCALE GENOMIC DNA]</scope>
    <source>
        <strain evidence="3 4">KUS-F28377</strain>
    </source>
</reference>
<name>A0A1C7MVY7_9FUNG</name>
<evidence type="ECO:0000313" key="4">
    <source>
        <dbReference type="Proteomes" id="UP000093000"/>
    </source>
</evidence>
<feature type="region of interest" description="Disordered" evidence="2">
    <location>
        <begin position="1"/>
        <end position="27"/>
    </location>
</feature>
<evidence type="ECO:0000256" key="2">
    <source>
        <dbReference type="SAM" id="MobiDB-lite"/>
    </source>
</evidence>
<dbReference type="InParanoid" id="A0A1C7MVY7"/>
<keyword evidence="1" id="KW-0175">Coiled coil</keyword>
<comment type="caution">
    <text evidence="3">The sequence shown here is derived from an EMBL/GenBank/DDBJ whole genome shotgun (WGS) entry which is preliminary data.</text>
</comment>
<dbReference type="EMBL" id="LUGH01001547">
    <property type="protein sequence ID" value="OBZ80983.1"/>
    <property type="molecule type" value="Genomic_DNA"/>
</dbReference>
<dbReference type="Proteomes" id="UP000093000">
    <property type="component" value="Unassembled WGS sequence"/>
</dbReference>
<organism evidence="3 4">
    <name type="scientific">Choanephora cucurbitarum</name>
    <dbReference type="NCBI Taxonomy" id="101091"/>
    <lineage>
        <taxon>Eukaryota</taxon>
        <taxon>Fungi</taxon>
        <taxon>Fungi incertae sedis</taxon>
        <taxon>Mucoromycota</taxon>
        <taxon>Mucoromycotina</taxon>
        <taxon>Mucoromycetes</taxon>
        <taxon>Mucorales</taxon>
        <taxon>Mucorineae</taxon>
        <taxon>Choanephoraceae</taxon>
        <taxon>Choanephoroideae</taxon>
        <taxon>Choanephora</taxon>
    </lineage>
</organism>
<sequence>MQRHLTKKASDAHRITNAPGSHRAPVANNVDYSYDEFPLLPPASSRHNPIAATNIRNSGNPIGQEKPSESMDIDNLTGNALSSNDVAGRTSPPSVEDELFEDLGNDDLITEKSFRETISDLKKKLAKLSFVLAYAKKSSDIDRLRAEKDFVKQRYLQALEDFKDL</sequence>
<protein>
    <submittedName>
        <fullName evidence="3">Uncharacterized protein</fullName>
    </submittedName>
</protein>